<accession>A0ACD5VJZ3</accession>
<organism evidence="1 2">
    <name type="scientific">Avena sativa</name>
    <name type="common">Oat</name>
    <dbReference type="NCBI Taxonomy" id="4498"/>
    <lineage>
        <taxon>Eukaryota</taxon>
        <taxon>Viridiplantae</taxon>
        <taxon>Streptophyta</taxon>
        <taxon>Embryophyta</taxon>
        <taxon>Tracheophyta</taxon>
        <taxon>Spermatophyta</taxon>
        <taxon>Magnoliopsida</taxon>
        <taxon>Liliopsida</taxon>
        <taxon>Poales</taxon>
        <taxon>Poaceae</taxon>
        <taxon>BOP clade</taxon>
        <taxon>Pooideae</taxon>
        <taxon>Poodae</taxon>
        <taxon>Poeae</taxon>
        <taxon>Poeae Chloroplast Group 1 (Aveneae type)</taxon>
        <taxon>Aveninae</taxon>
        <taxon>Avena</taxon>
    </lineage>
</organism>
<reference evidence="1" key="2">
    <citation type="submission" date="2025-09" db="UniProtKB">
        <authorList>
            <consortium name="EnsemblPlants"/>
        </authorList>
    </citation>
    <scope>IDENTIFICATION</scope>
</reference>
<keyword evidence="2" id="KW-1185">Reference proteome</keyword>
<reference evidence="1" key="1">
    <citation type="submission" date="2021-05" db="EMBL/GenBank/DDBJ databases">
        <authorList>
            <person name="Scholz U."/>
            <person name="Mascher M."/>
            <person name="Fiebig A."/>
        </authorList>
    </citation>
    <scope>NUCLEOTIDE SEQUENCE [LARGE SCALE GENOMIC DNA]</scope>
</reference>
<dbReference type="EnsemblPlants" id="AVESA.00010b.r2.3AG0450500.1">
    <property type="protein sequence ID" value="AVESA.00010b.r2.3AG0450500.1.CDS"/>
    <property type="gene ID" value="AVESA.00010b.r2.3AG0450500"/>
</dbReference>
<evidence type="ECO:0000313" key="2">
    <source>
        <dbReference type="Proteomes" id="UP001732700"/>
    </source>
</evidence>
<proteinExistence type="predicted"/>
<evidence type="ECO:0000313" key="1">
    <source>
        <dbReference type="EnsemblPlants" id="AVESA.00010b.r2.3AG0450500.1.CDS"/>
    </source>
</evidence>
<dbReference type="Proteomes" id="UP001732700">
    <property type="component" value="Chromosome 3A"/>
</dbReference>
<sequence length="399" mass="42872">MAVVVADAGGGGGRGRAGEERARPHWQEQRSPDLAVPRPPRPRPAGPARVAVVYYLSRNGHLEHPHFMEVALSSPEGLYLRDVIDRLDALRGKGMARMYSWASKRSYRNGFVWHDLTDDDYVHPVAGREYVLKGTERLNPPTTLQLPLLDAAAASSCSSGSQETATSSSSGWEHGHGHGQRKGAAGEYRVYKAEERAAAAADAATQTEEGSRGGRSRGGHQRRSQEELSREETSPPTASTSPETLETLIKADGRVVAAVAGSRARASSVLMQLISCGSVSVKGGLATPVMPRGVHYRPRPPRPPAHAGVVTPAHRQKVVEDKEYFSGSLVETQRSTADACQDLAVLRRSSSYNADRALKAEEAVDQHDRCIPRKPKAKKDGYQAISCGAHGGIKRTGGG</sequence>
<protein>
    <submittedName>
        <fullName evidence="1">Uncharacterized protein</fullName>
    </submittedName>
</protein>
<name>A0ACD5VJZ3_AVESA</name>